<dbReference type="Proteomes" id="UP000641932">
    <property type="component" value="Unassembled WGS sequence"/>
</dbReference>
<proteinExistence type="predicted"/>
<dbReference type="AlphaFoldDB" id="A0A917ZZS4"/>
<protein>
    <submittedName>
        <fullName evidence="1">Uncharacterized protein</fullName>
    </submittedName>
</protein>
<gene>
    <name evidence="1" type="ORF">GCM10012280_64550</name>
</gene>
<accession>A0A917ZZS4</accession>
<name>A0A917ZZS4_9ACTN</name>
<evidence type="ECO:0000313" key="2">
    <source>
        <dbReference type="Proteomes" id="UP000641932"/>
    </source>
</evidence>
<comment type="caution">
    <text evidence="1">The sequence shown here is derived from an EMBL/GenBank/DDBJ whole genome shotgun (WGS) entry which is preliminary data.</text>
</comment>
<organism evidence="1 2">
    <name type="scientific">Wenjunlia tyrosinilytica</name>
    <dbReference type="NCBI Taxonomy" id="1544741"/>
    <lineage>
        <taxon>Bacteria</taxon>
        <taxon>Bacillati</taxon>
        <taxon>Actinomycetota</taxon>
        <taxon>Actinomycetes</taxon>
        <taxon>Kitasatosporales</taxon>
        <taxon>Streptomycetaceae</taxon>
        <taxon>Wenjunlia</taxon>
    </lineage>
</organism>
<dbReference type="EMBL" id="BMMS01000042">
    <property type="protein sequence ID" value="GGO99028.1"/>
    <property type="molecule type" value="Genomic_DNA"/>
</dbReference>
<reference evidence="1" key="2">
    <citation type="submission" date="2020-09" db="EMBL/GenBank/DDBJ databases">
        <authorList>
            <person name="Sun Q."/>
            <person name="Zhou Y."/>
        </authorList>
    </citation>
    <scope>NUCLEOTIDE SEQUENCE</scope>
    <source>
        <strain evidence="1">CGMCC 4.7201</strain>
    </source>
</reference>
<keyword evidence="2" id="KW-1185">Reference proteome</keyword>
<sequence>MLSVTAGPYRNSEFLRSQSPLSGSRGCLSLAQAPHGTAVTFPATDQYDDGLWWEPAHALLDYGPITRKPAALRGEIEDWLADLADAQRPSITDLLIIPLQPR</sequence>
<reference evidence="1" key="1">
    <citation type="journal article" date="2014" name="Int. J. Syst. Evol. Microbiol.">
        <title>Complete genome sequence of Corynebacterium casei LMG S-19264T (=DSM 44701T), isolated from a smear-ripened cheese.</title>
        <authorList>
            <consortium name="US DOE Joint Genome Institute (JGI-PGF)"/>
            <person name="Walter F."/>
            <person name="Albersmeier A."/>
            <person name="Kalinowski J."/>
            <person name="Ruckert C."/>
        </authorList>
    </citation>
    <scope>NUCLEOTIDE SEQUENCE</scope>
    <source>
        <strain evidence="1">CGMCC 4.7201</strain>
    </source>
</reference>
<evidence type="ECO:0000313" key="1">
    <source>
        <dbReference type="EMBL" id="GGO99028.1"/>
    </source>
</evidence>